<name>A0A9J6G1Y9_HAELO</name>
<evidence type="ECO:0000256" key="7">
    <source>
        <dbReference type="ARBA" id="ARBA00023224"/>
    </source>
</evidence>
<dbReference type="GO" id="GO:0005886">
    <property type="term" value="C:plasma membrane"/>
    <property type="evidence" value="ECO:0007669"/>
    <property type="project" value="TreeGrafter"/>
</dbReference>
<reference evidence="9 10" key="1">
    <citation type="journal article" date="2020" name="Cell">
        <title>Large-Scale Comparative Analyses of Tick Genomes Elucidate Their Genetic Diversity and Vector Capacities.</title>
        <authorList>
            <consortium name="Tick Genome and Microbiome Consortium (TIGMIC)"/>
            <person name="Jia N."/>
            <person name="Wang J."/>
            <person name="Shi W."/>
            <person name="Du L."/>
            <person name="Sun Y."/>
            <person name="Zhan W."/>
            <person name="Jiang J.F."/>
            <person name="Wang Q."/>
            <person name="Zhang B."/>
            <person name="Ji P."/>
            <person name="Bell-Sakyi L."/>
            <person name="Cui X.M."/>
            <person name="Yuan T.T."/>
            <person name="Jiang B.G."/>
            <person name="Yang W.F."/>
            <person name="Lam T.T."/>
            <person name="Chang Q.C."/>
            <person name="Ding S.J."/>
            <person name="Wang X.J."/>
            <person name="Zhu J.G."/>
            <person name="Ruan X.D."/>
            <person name="Zhao L."/>
            <person name="Wei J.T."/>
            <person name="Ye R.Z."/>
            <person name="Que T.C."/>
            <person name="Du C.H."/>
            <person name="Zhou Y.H."/>
            <person name="Cheng J.X."/>
            <person name="Dai P.F."/>
            <person name="Guo W.B."/>
            <person name="Han X.H."/>
            <person name="Huang E.J."/>
            <person name="Li L.F."/>
            <person name="Wei W."/>
            <person name="Gao Y.C."/>
            <person name="Liu J.Z."/>
            <person name="Shao H.Z."/>
            <person name="Wang X."/>
            <person name="Wang C.C."/>
            <person name="Yang T.C."/>
            <person name="Huo Q.B."/>
            <person name="Li W."/>
            <person name="Chen H.Y."/>
            <person name="Chen S.E."/>
            <person name="Zhou L.G."/>
            <person name="Ni X.B."/>
            <person name="Tian J.H."/>
            <person name="Sheng Y."/>
            <person name="Liu T."/>
            <person name="Pan Y.S."/>
            <person name="Xia L.Y."/>
            <person name="Li J."/>
            <person name="Zhao F."/>
            <person name="Cao W.C."/>
        </authorList>
    </citation>
    <scope>NUCLEOTIDE SEQUENCE [LARGE SCALE GENOMIC DNA]</scope>
    <source>
        <strain evidence="9">HaeL-2018</strain>
    </source>
</reference>
<keyword evidence="4" id="KW-0297">G-protein coupled receptor</keyword>
<evidence type="ECO:0000256" key="3">
    <source>
        <dbReference type="ARBA" id="ARBA00022989"/>
    </source>
</evidence>
<dbReference type="VEuPathDB" id="VectorBase:HLOH_052406"/>
<keyword evidence="5 8" id="KW-0472">Membrane</keyword>
<evidence type="ECO:0000313" key="9">
    <source>
        <dbReference type="EMBL" id="KAH9368488.1"/>
    </source>
</evidence>
<dbReference type="EMBL" id="JABSTR010000004">
    <property type="protein sequence ID" value="KAH9368488.1"/>
    <property type="molecule type" value="Genomic_DNA"/>
</dbReference>
<dbReference type="InterPro" id="IPR000276">
    <property type="entry name" value="GPCR_Rhodpsn"/>
</dbReference>
<evidence type="ECO:0000256" key="5">
    <source>
        <dbReference type="ARBA" id="ARBA00023136"/>
    </source>
</evidence>
<organism evidence="9 10">
    <name type="scientific">Haemaphysalis longicornis</name>
    <name type="common">Bush tick</name>
    <dbReference type="NCBI Taxonomy" id="44386"/>
    <lineage>
        <taxon>Eukaryota</taxon>
        <taxon>Metazoa</taxon>
        <taxon>Ecdysozoa</taxon>
        <taxon>Arthropoda</taxon>
        <taxon>Chelicerata</taxon>
        <taxon>Arachnida</taxon>
        <taxon>Acari</taxon>
        <taxon>Parasitiformes</taxon>
        <taxon>Ixodida</taxon>
        <taxon>Ixodoidea</taxon>
        <taxon>Ixodidae</taxon>
        <taxon>Haemaphysalinae</taxon>
        <taxon>Haemaphysalis</taxon>
    </lineage>
</organism>
<dbReference type="Gene3D" id="1.20.1070.10">
    <property type="entry name" value="Rhodopsin 7-helix transmembrane proteins"/>
    <property type="match status" value="1"/>
</dbReference>
<evidence type="ECO:0000256" key="2">
    <source>
        <dbReference type="ARBA" id="ARBA00022692"/>
    </source>
</evidence>
<dbReference type="PANTHER" id="PTHR24238:SF66">
    <property type="entry name" value="TACHYKININ-LIKE PEPTIDES RECEPTOR 86C"/>
    <property type="match status" value="1"/>
</dbReference>
<sequence length="350" mass="39316">MVVQAELEGPVTADRDDWALSCVGPDLENSVLVVPRCGVIGLKGLVSQFYLDLGVQGAQLYLFLGLEGDVAPNSVLRGSGILEQRAKRGDRLSDASPQAAQRYFAVVRPLCSRLPRWLALATVCGVWTASALLSLPNLLYSRTRSYRYADRSLRTVCLLIWPDGPAYVSRTDYVGTALTETSAAIPTSSINTLRKPLHRNPLRRGTARLTNWPNFRKDSTPLPPIDPKQADWAQALEQRVCAHTQSIALTDATPAADPHLLNVWDARQSLCKRWKLHRYNHSLRKRIARLNQEVQTYSGPHYNQNWRDFFTRVRGTLDTHKTSHLLRSTPLLDNHSTQRHSAHCIYLHAT</sequence>
<evidence type="ECO:0000313" key="10">
    <source>
        <dbReference type="Proteomes" id="UP000821853"/>
    </source>
</evidence>
<evidence type="ECO:0000256" key="1">
    <source>
        <dbReference type="ARBA" id="ARBA00004141"/>
    </source>
</evidence>
<keyword evidence="2 8" id="KW-0812">Transmembrane</keyword>
<keyword evidence="10" id="KW-1185">Reference proteome</keyword>
<keyword evidence="3 8" id="KW-1133">Transmembrane helix</keyword>
<accession>A0A9J6G1Y9</accession>
<keyword evidence="6" id="KW-0675">Receptor</keyword>
<keyword evidence="7" id="KW-0807">Transducer</keyword>
<evidence type="ECO:0000256" key="4">
    <source>
        <dbReference type="ARBA" id="ARBA00023040"/>
    </source>
</evidence>
<evidence type="ECO:0000256" key="8">
    <source>
        <dbReference type="SAM" id="Phobius"/>
    </source>
</evidence>
<dbReference type="GO" id="GO:0004995">
    <property type="term" value="F:tachykinin receptor activity"/>
    <property type="evidence" value="ECO:0007669"/>
    <property type="project" value="TreeGrafter"/>
</dbReference>
<dbReference type="PANTHER" id="PTHR24238">
    <property type="entry name" value="G-PROTEIN COUPLED RECEPTOR"/>
    <property type="match status" value="1"/>
</dbReference>
<comment type="caution">
    <text evidence="9">The sequence shown here is derived from an EMBL/GenBank/DDBJ whole genome shotgun (WGS) entry which is preliminary data.</text>
</comment>
<evidence type="ECO:0000256" key="6">
    <source>
        <dbReference type="ARBA" id="ARBA00023170"/>
    </source>
</evidence>
<proteinExistence type="predicted"/>
<dbReference type="Pfam" id="PF00001">
    <property type="entry name" value="7tm_1"/>
    <property type="match status" value="1"/>
</dbReference>
<dbReference type="Proteomes" id="UP000821853">
    <property type="component" value="Chromosome 2"/>
</dbReference>
<gene>
    <name evidence="9" type="ORF">HPB48_018712</name>
</gene>
<comment type="subcellular location">
    <subcellularLocation>
        <location evidence="1">Membrane</location>
        <topology evidence="1">Multi-pass membrane protein</topology>
    </subcellularLocation>
</comment>
<dbReference type="SUPFAM" id="SSF81321">
    <property type="entry name" value="Family A G protein-coupled receptor-like"/>
    <property type="match status" value="1"/>
</dbReference>
<feature type="transmembrane region" description="Helical" evidence="8">
    <location>
        <begin position="117"/>
        <end position="140"/>
    </location>
</feature>
<protein>
    <submittedName>
        <fullName evidence="9">Uncharacterized protein</fullName>
    </submittedName>
</protein>
<dbReference type="AlphaFoldDB" id="A0A9J6G1Y9"/>